<evidence type="ECO:0000313" key="1">
    <source>
        <dbReference type="EMBL" id="VTR60984.1"/>
    </source>
</evidence>
<dbReference type="Gene3D" id="1.20.1290.10">
    <property type="entry name" value="AhpD-like"/>
    <property type="match status" value="1"/>
</dbReference>
<dbReference type="GeneID" id="30318799"/>
<dbReference type="InterPro" id="IPR029032">
    <property type="entry name" value="AhpD-like"/>
</dbReference>
<dbReference type="InterPro" id="IPR003779">
    <property type="entry name" value="CMD-like"/>
</dbReference>
<gene>
    <name evidence="1" type="ORF">NCTC12965_08691</name>
</gene>
<dbReference type="AlphaFoldDB" id="A0A0F7D0V6"/>
<organism evidence="1">
    <name type="scientific">Serratia fonticola</name>
    <dbReference type="NCBI Taxonomy" id="47917"/>
    <lineage>
        <taxon>Bacteria</taxon>
        <taxon>Pseudomonadati</taxon>
        <taxon>Pseudomonadota</taxon>
        <taxon>Gammaproteobacteria</taxon>
        <taxon>Enterobacterales</taxon>
        <taxon>Yersiniaceae</taxon>
        <taxon>Serratia</taxon>
    </lineage>
</organism>
<dbReference type="Pfam" id="PF02627">
    <property type="entry name" value="CMD"/>
    <property type="match status" value="1"/>
</dbReference>
<dbReference type="InterPro" id="IPR004675">
    <property type="entry name" value="AhpD_core"/>
</dbReference>
<dbReference type="NCBIfam" id="TIGR00778">
    <property type="entry name" value="ahpD_dom"/>
    <property type="match status" value="1"/>
</dbReference>
<reference evidence="1" key="1">
    <citation type="submission" date="2019-05" db="EMBL/GenBank/DDBJ databases">
        <authorList>
            <consortium name="Pathogen Informatics"/>
        </authorList>
    </citation>
    <scope>NUCLEOTIDE SEQUENCE [LARGE SCALE GENOMIC DNA]</scope>
    <source>
        <strain evidence="1">NCTC12965</strain>
    </source>
</reference>
<dbReference type="RefSeq" id="WP_024484824.1">
    <property type="nucleotide sequence ID" value="NZ_CAMITP010000020.1"/>
</dbReference>
<protein>
    <submittedName>
        <fullName evidence="1">Argininosuccinate synthase</fullName>
    </submittedName>
</protein>
<name>A0A0F7D0V6_SERFO</name>
<sequence length="143" mass="15444">MIKQRLQYAELSPAPYKAMVSALGGLEKGPLDKAIIELMFMRVSQINGCAFCLDMHGKALRAGGASHAKLDTLAGWRVSHEFSEAERAALEWAEAVTLIAATGAPDSAFDALKAHFSDAEISDLTFAISIMNAFNRLAVSMRQ</sequence>
<dbReference type="EMBL" id="CABEEZ010000167">
    <property type="protein sequence ID" value="VTR60984.1"/>
    <property type="molecule type" value="Genomic_DNA"/>
</dbReference>
<dbReference type="GO" id="GO:0051920">
    <property type="term" value="F:peroxiredoxin activity"/>
    <property type="evidence" value="ECO:0007669"/>
    <property type="project" value="InterPro"/>
</dbReference>
<dbReference type="PANTHER" id="PTHR34846">
    <property type="entry name" value="4-CARBOXYMUCONOLACTONE DECARBOXYLASE FAMILY PROTEIN (AFU_ORTHOLOGUE AFUA_6G11590)"/>
    <property type="match status" value="1"/>
</dbReference>
<dbReference type="PANTHER" id="PTHR34846:SF10">
    <property type="entry name" value="CYTOPLASMIC PROTEIN"/>
    <property type="match status" value="1"/>
</dbReference>
<dbReference type="SUPFAM" id="SSF69118">
    <property type="entry name" value="AhpD-like"/>
    <property type="match status" value="1"/>
</dbReference>
<accession>A0A0F7D0V6</accession>
<dbReference type="STRING" id="47917.AV650_24110"/>
<dbReference type="KEGG" id="sfw:WN53_01370"/>
<proteinExistence type="predicted"/>